<proteinExistence type="predicted"/>
<dbReference type="EMBL" id="ACLR01000001">
    <property type="protein sequence ID" value="EEK17787.1"/>
    <property type="molecule type" value="Genomic_DNA"/>
</dbReference>
<feature type="transmembrane region" description="Helical" evidence="1">
    <location>
        <begin position="43"/>
        <end position="69"/>
    </location>
</feature>
<dbReference type="eggNOG" id="COG3170">
    <property type="taxonomic scope" value="Bacteria"/>
</dbReference>
<comment type="caution">
    <text evidence="2">The sequence shown here is derived from an EMBL/GenBank/DDBJ whole genome shotgun (WGS) entry which is preliminary data.</text>
</comment>
<sequence>MEVNTPPPYENRNEKQQDKPVTNVYVQNVVQSPQKNSLGTAGFVLSLVALLVGWVPVLGWIVWILGAIFSGIGIFRKPRGLSIAGVCISFFWLIIFALIFGVFMTAVVADSYANL</sequence>
<evidence type="ECO:0008006" key="4">
    <source>
        <dbReference type="Google" id="ProtNLM"/>
    </source>
</evidence>
<protein>
    <recommendedName>
        <fullName evidence="4">DUF4190 domain-containing protein</fullName>
    </recommendedName>
</protein>
<accession>C2M900</accession>
<dbReference type="STRING" id="596327.PORUE0001_0583"/>
<keyword evidence="1" id="KW-0472">Membrane</keyword>
<organism evidence="2 3">
    <name type="scientific">Porphyromonas uenonis 60-3</name>
    <dbReference type="NCBI Taxonomy" id="596327"/>
    <lineage>
        <taxon>Bacteria</taxon>
        <taxon>Pseudomonadati</taxon>
        <taxon>Bacteroidota</taxon>
        <taxon>Bacteroidia</taxon>
        <taxon>Bacteroidales</taxon>
        <taxon>Porphyromonadaceae</taxon>
        <taxon>Porphyromonas</taxon>
    </lineage>
</organism>
<gene>
    <name evidence="2" type="ORF">PORUE0001_0583</name>
</gene>
<dbReference type="RefSeq" id="WP_007364379.1">
    <property type="nucleotide sequence ID" value="NZ_ACLR01000001.1"/>
</dbReference>
<reference evidence="2 3" key="1">
    <citation type="submission" date="2009-04" db="EMBL/GenBank/DDBJ databases">
        <authorList>
            <person name="Sebastian Y."/>
            <person name="Madupu R."/>
            <person name="Durkin A.S."/>
            <person name="Torralba M."/>
            <person name="Methe B."/>
            <person name="Sutton G.G."/>
            <person name="Strausberg R.L."/>
            <person name="Nelson K.E."/>
        </authorList>
    </citation>
    <scope>NUCLEOTIDE SEQUENCE [LARGE SCALE GENOMIC DNA]</scope>
    <source>
        <strain evidence="2 3">60-3</strain>
    </source>
</reference>
<evidence type="ECO:0000256" key="1">
    <source>
        <dbReference type="SAM" id="Phobius"/>
    </source>
</evidence>
<keyword evidence="3" id="KW-1185">Reference proteome</keyword>
<dbReference type="AlphaFoldDB" id="C2M900"/>
<feature type="transmembrane region" description="Helical" evidence="1">
    <location>
        <begin position="81"/>
        <end position="109"/>
    </location>
</feature>
<evidence type="ECO:0000313" key="2">
    <source>
        <dbReference type="EMBL" id="EEK17787.1"/>
    </source>
</evidence>
<name>C2M900_9PORP</name>
<dbReference type="Proteomes" id="UP000003303">
    <property type="component" value="Unassembled WGS sequence"/>
</dbReference>
<dbReference type="OrthoDB" id="2281496at2"/>
<keyword evidence="1" id="KW-0812">Transmembrane</keyword>
<evidence type="ECO:0000313" key="3">
    <source>
        <dbReference type="Proteomes" id="UP000003303"/>
    </source>
</evidence>
<keyword evidence="1" id="KW-1133">Transmembrane helix</keyword>